<dbReference type="RefSeq" id="WP_188426398.1">
    <property type="nucleotide sequence ID" value="NZ_BMCH01000004.1"/>
</dbReference>
<dbReference type="CDD" id="cd03801">
    <property type="entry name" value="GT4_PimA-like"/>
    <property type="match status" value="1"/>
</dbReference>
<comment type="caution">
    <text evidence="2">The sequence shown here is derived from an EMBL/GenBank/DDBJ whole genome shotgun (WGS) entry which is preliminary data.</text>
</comment>
<keyword evidence="3" id="KW-1185">Reference proteome</keyword>
<evidence type="ECO:0000313" key="2">
    <source>
        <dbReference type="EMBL" id="GGC32463.1"/>
    </source>
</evidence>
<dbReference type="PANTHER" id="PTHR41244">
    <property type="entry name" value="RHAMNAN SYNTHESIS F"/>
    <property type="match status" value="1"/>
</dbReference>
<dbReference type="Pfam" id="PF13692">
    <property type="entry name" value="Glyco_trans_1_4"/>
    <property type="match status" value="1"/>
</dbReference>
<evidence type="ECO:0000259" key="1">
    <source>
        <dbReference type="Pfam" id="PF00535"/>
    </source>
</evidence>
<dbReference type="SUPFAM" id="SSF53448">
    <property type="entry name" value="Nucleotide-diphospho-sugar transferases"/>
    <property type="match status" value="1"/>
</dbReference>
<proteinExistence type="predicted"/>
<dbReference type="PANTHER" id="PTHR41244:SF1">
    <property type="entry name" value="GLYCOSYLTRANSFERASE"/>
    <property type="match status" value="1"/>
</dbReference>
<dbReference type="InterPro" id="IPR029044">
    <property type="entry name" value="Nucleotide-diphossugar_trans"/>
</dbReference>
<protein>
    <recommendedName>
        <fullName evidence="1">Glycosyltransferase 2-like domain-containing protein</fullName>
    </recommendedName>
</protein>
<evidence type="ECO:0000313" key="3">
    <source>
        <dbReference type="Proteomes" id="UP000637769"/>
    </source>
</evidence>
<dbReference type="Pfam" id="PF14307">
    <property type="entry name" value="Glyco_tran_WbsX"/>
    <property type="match status" value="1"/>
</dbReference>
<dbReference type="SUPFAM" id="SSF53756">
    <property type="entry name" value="UDP-Glycosyltransferase/glycogen phosphorylase"/>
    <property type="match status" value="1"/>
</dbReference>
<dbReference type="InterPro" id="IPR001173">
    <property type="entry name" value="Glyco_trans_2-like"/>
</dbReference>
<name>A0ABQ1LZY4_9PROT</name>
<accession>A0ABQ1LZY4</accession>
<organism evidence="2 3">
    <name type="scientific">Asaia siamensis</name>
    <dbReference type="NCBI Taxonomy" id="110479"/>
    <lineage>
        <taxon>Bacteria</taxon>
        <taxon>Pseudomonadati</taxon>
        <taxon>Pseudomonadota</taxon>
        <taxon>Alphaproteobacteria</taxon>
        <taxon>Acetobacterales</taxon>
        <taxon>Acetobacteraceae</taxon>
        <taxon>Asaia</taxon>
    </lineage>
</organism>
<dbReference type="Pfam" id="PF00535">
    <property type="entry name" value="Glycos_transf_2"/>
    <property type="match status" value="1"/>
</dbReference>
<gene>
    <name evidence="2" type="ORF">GCM10007207_17440</name>
</gene>
<dbReference type="Proteomes" id="UP000637769">
    <property type="component" value="Unassembled WGS sequence"/>
</dbReference>
<sequence length="1250" mass="142139">MPTILKTIGHSGLFDTAFYLSRNPDLHEIGSGALLHYHSAGWREGRKPNPFFDPLWYLSTYRDVTEDPLHHYITRGEYEGRRPVPWFDPIWYRQANQVSANTNALAHYLANRQTPGIRPMPEFDPEFYLRNYPDVASSGMDPVEHYMVQGYREVRRPFEKFDPGFYRLRYLRHQPDANPFLHWLAHRHEAGVFPCLPDHETTIAREIRRRTQPGPLYEERQPLPEAAIRRVRLLAYYLPQFHPNEANDRWWGTGFTEWTNLARGVPRFADHYQPRTPRDLGHYRLDSLATLQAQARMARESGIEGFVFYHYWFNGRRLLDRPMELLLGAPEIDLPFCLMWANENWSRRWDGGDSDVLISQDYREEDDEALIADFGRHMKDRRYIRIGSRPLFMLYRPGAIPDAARRIAKWRTLFREQEKIDPIFIMAQAFDDNDPRPFGMDGAIEFPPHKLSVSCTPIEDKVQILDEDMTARIYDYGELVENALADPAPDFPLIRTLAPSWDNDPRRQGAGLVLHGSTPRLYEHWLKESISKALLNPFMGEPFLCVNAWNEWAEGAYLEPDIHFGSAYLNATARAVTGFQSRLGAHRLLLIGHDAFPAGAQMLLLALGTALKRHHGIEITFVLLCGGDLLSRYRHVANVEILNPGTPSCVERLQSLKAEGFASAIMNSAVSARLAPDLALAELPFILLIHELPGMLRQHRLEEPLTLARKQARAVVVPGAQLTRLCPEAIIAPQGLYNQIAFSSNDRKRARLAYGIDPDALLMIGIGYGDARKGFDLFLQLWQMLQSSSFHGYDYHADPDRKPRPIHFMWVGNLDAQMKRSLQTDIEGALATRRFHLPGRVEDVNPFLSASDLFLLMSREDPYPSVALEALASGLPCVAFARNGMIPDLLLELEQEGDTRNHIVEPGDLPAIGAVILRQTHDRSDSLANRIKRGAELAERFAFGPYVTRLAALAMPDLPSISVVVLSYNYAHYLAARLATIFAQDCPIREIIVLDDASNDGSAELSERIATSFGRTIKLVAGTRRSGSVFAQWRKAVDLATGDWIWIAEADDLSEPGFLSALSNMISQSPDAVMAFCDSRAIDETGAEISADYQTYYRSHVGHRLERNMLIDGESFAREYLGKCNLVLNVSSALFRRRALSVAMEACRVDLTQIRLAGDWRLYIELLMRPGSQVAYLAKPLNIHRRHDRSVTGSLDQKSHLGEIAMMHDLISKRLGRPLDLMRDQRSYRELLKKQFGLTSRPRKKQFPAP</sequence>
<feature type="domain" description="Glycosyltransferase 2-like" evidence="1">
    <location>
        <begin position="962"/>
        <end position="1092"/>
    </location>
</feature>
<dbReference type="Gene3D" id="3.40.50.2000">
    <property type="entry name" value="Glycogen Phosphorylase B"/>
    <property type="match status" value="1"/>
</dbReference>
<dbReference type="EMBL" id="BMCH01000004">
    <property type="protein sequence ID" value="GGC32463.1"/>
    <property type="molecule type" value="Genomic_DNA"/>
</dbReference>
<dbReference type="CDD" id="cd11579">
    <property type="entry name" value="Glyco_tran_WbsX"/>
    <property type="match status" value="1"/>
</dbReference>
<dbReference type="Gene3D" id="3.90.550.10">
    <property type="entry name" value="Spore Coat Polysaccharide Biosynthesis Protein SpsA, Chain A"/>
    <property type="match status" value="1"/>
</dbReference>
<reference evidence="3" key="1">
    <citation type="journal article" date="2019" name="Int. J. Syst. Evol. Microbiol.">
        <title>The Global Catalogue of Microorganisms (GCM) 10K type strain sequencing project: providing services to taxonomists for standard genome sequencing and annotation.</title>
        <authorList>
            <consortium name="The Broad Institute Genomics Platform"/>
            <consortium name="The Broad Institute Genome Sequencing Center for Infectious Disease"/>
            <person name="Wu L."/>
            <person name="Ma J."/>
        </authorList>
    </citation>
    <scope>NUCLEOTIDE SEQUENCE [LARGE SCALE GENOMIC DNA]</scope>
    <source>
        <strain evidence="3">CCM 7132</strain>
    </source>
</reference>
<dbReference type="InterPro" id="IPR032719">
    <property type="entry name" value="WbsX"/>
</dbReference>
<dbReference type="Gene3D" id="3.20.20.80">
    <property type="entry name" value="Glycosidases"/>
    <property type="match status" value="1"/>
</dbReference>